<evidence type="ECO:0000256" key="2">
    <source>
        <dbReference type="SAM" id="MobiDB-lite"/>
    </source>
</evidence>
<gene>
    <name evidence="3" type="ORF">PVL29_019437</name>
</gene>
<comment type="caution">
    <text evidence="3">The sequence shown here is derived from an EMBL/GenBank/DDBJ whole genome shotgun (WGS) entry which is preliminary data.</text>
</comment>
<feature type="coiled-coil region" evidence="1">
    <location>
        <begin position="158"/>
        <end position="223"/>
    </location>
</feature>
<sequence length="223" mass="25360">MASNLRAEFKERQRKRLFEALSALPSLDKKTRLEVSRDEPIIDTPMVQAPSFDVVRSRQELVPNPPIEDTCPAKDETPTTTPGGKVNQRDAPINPSSWEDIAALLKSVSSAWRPSSCWRGPPLPCLFKSLHFGALIRCKSTLSRRRQKWGVTTIHNLIRQRSSLLKRLEKSLKKLEKGMQAEKVEVHRMGEEKKVAEVKCKNAEQKRDQLKEELDKLRAASKA</sequence>
<evidence type="ECO:0000256" key="1">
    <source>
        <dbReference type="SAM" id="Coils"/>
    </source>
</evidence>
<reference evidence="3 4" key="1">
    <citation type="journal article" date="2023" name="BMC Biotechnol.">
        <title>Vitis rotundifolia cv Carlos genome sequencing.</title>
        <authorList>
            <person name="Huff M."/>
            <person name="Hulse-Kemp A."/>
            <person name="Scheffler B."/>
            <person name="Youngblood R."/>
            <person name="Simpson S."/>
            <person name="Babiker E."/>
            <person name="Staton M."/>
        </authorList>
    </citation>
    <scope>NUCLEOTIDE SEQUENCE [LARGE SCALE GENOMIC DNA]</scope>
    <source>
        <tissue evidence="3">Leaf</tissue>
    </source>
</reference>
<evidence type="ECO:0000313" key="3">
    <source>
        <dbReference type="EMBL" id="KAJ9680148.1"/>
    </source>
</evidence>
<name>A0AA38Z0J3_VITRO</name>
<proteinExistence type="predicted"/>
<evidence type="ECO:0000313" key="4">
    <source>
        <dbReference type="Proteomes" id="UP001168098"/>
    </source>
</evidence>
<keyword evidence="4" id="KW-1185">Reference proteome</keyword>
<feature type="region of interest" description="Disordered" evidence="2">
    <location>
        <begin position="63"/>
        <end position="93"/>
    </location>
</feature>
<protein>
    <submittedName>
        <fullName evidence="3">Uncharacterized protein</fullName>
    </submittedName>
</protein>
<organism evidence="3 4">
    <name type="scientific">Vitis rotundifolia</name>
    <name type="common">Muscadine grape</name>
    <dbReference type="NCBI Taxonomy" id="103349"/>
    <lineage>
        <taxon>Eukaryota</taxon>
        <taxon>Viridiplantae</taxon>
        <taxon>Streptophyta</taxon>
        <taxon>Embryophyta</taxon>
        <taxon>Tracheophyta</taxon>
        <taxon>Spermatophyta</taxon>
        <taxon>Magnoliopsida</taxon>
        <taxon>eudicotyledons</taxon>
        <taxon>Gunneridae</taxon>
        <taxon>Pentapetalae</taxon>
        <taxon>rosids</taxon>
        <taxon>Vitales</taxon>
        <taxon>Vitaceae</taxon>
        <taxon>Viteae</taxon>
        <taxon>Vitis</taxon>
    </lineage>
</organism>
<keyword evidence="1" id="KW-0175">Coiled coil</keyword>
<dbReference type="Proteomes" id="UP001168098">
    <property type="component" value="Unassembled WGS sequence"/>
</dbReference>
<dbReference type="EMBL" id="JARBHA010000015">
    <property type="protein sequence ID" value="KAJ9680148.1"/>
    <property type="molecule type" value="Genomic_DNA"/>
</dbReference>
<accession>A0AA38Z0J3</accession>
<dbReference type="AlphaFoldDB" id="A0AA38Z0J3"/>